<dbReference type="EMBL" id="CADCTC010000272">
    <property type="protein sequence ID" value="CAA9296715.1"/>
    <property type="molecule type" value="Genomic_DNA"/>
</dbReference>
<reference evidence="1" key="1">
    <citation type="submission" date="2020-02" db="EMBL/GenBank/DDBJ databases">
        <authorList>
            <person name="Meier V. D."/>
        </authorList>
    </citation>
    <scope>NUCLEOTIDE SEQUENCE</scope>
    <source>
        <strain evidence="1">AVDCRST_MAG77</strain>
    </source>
</reference>
<sequence>MIRWEYAYLFVGMRGSDHVVASLNGRPVDIQNNPQTPWDVMNTMGAEGWEFVAAVPTSPLQNTRQAGEQVVEGYWIFYLKRPRLDG</sequence>
<protein>
    <recommendedName>
        <fullName evidence="2">DUF4177 domain-containing protein</fullName>
    </recommendedName>
</protein>
<gene>
    <name evidence="1" type="ORF">AVDCRST_MAG77-5640</name>
</gene>
<proteinExistence type="predicted"/>
<evidence type="ECO:0000313" key="1">
    <source>
        <dbReference type="EMBL" id="CAA9296715.1"/>
    </source>
</evidence>
<organism evidence="1">
    <name type="scientific">uncultured Chloroflexota bacterium</name>
    <dbReference type="NCBI Taxonomy" id="166587"/>
    <lineage>
        <taxon>Bacteria</taxon>
        <taxon>Bacillati</taxon>
        <taxon>Chloroflexota</taxon>
        <taxon>environmental samples</taxon>
    </lineage>
</organism>
<accession>A0A6J4K6H2</accession>
<dbReference type="AlphaFoldDB" id="A0A6J4K6H2"/>
<evidence type="ECO:0008006" key="2">
    <source>
        <dbReference type="Google" id="ProtNLM"/>
    </source>
</evidence>
<name>A0A6J4K6H2_9CHLR</name>